<evidence type="ECO:0000313" key="8">
    <source>
        <dbReference type="EMBL" id="MDA0141865.1"/>
    </source>
</evidence>
<keyword evidence="2" id="KW-1003">Cell membrane</keyword>
<comment type="caution">
    <text evidence="8">The sequence shown here is derived from an EMBL/GenBank/DDBJ whole genome shotgun (WGS) entry which is preliminary data.</text>
</comment>
<sequence>MRTTPISPPPIDRTGRWLAALTQWVLAHKRLVAVGWLALTLLGFYGSTQVTGALDENFTMPDSASTVTNERIVSRFDSGGATPPLVAVVTLPPGTTASSAAVRADLRALERDMARAVPGARIASFGSTSESAYVSEDGRTTFAIVHPPSAAVGDNGPSGSEISEETLARAEQAAADARVGGAEVRLTGNALLASEAPGESGPAFLSETLLAGVGALIVLVFVFASALALVPLLMAIVAIPVTLLAVWGLTALTEVNLVVVFLVSLIGLGVAIDYALLVVMRWREERDRGLSNEQAIVHAAGTAGRAVLFSGTTVAIGLLAALVLPVPFLRSMGFGGLLIPLASVAVALTLLPVVLATVGPVADARRLRRTDRAERHWAAWARLVIGNRVAATLGGAALLVALCVAAQGILLGSPEARSLGGTGAPKAALEQLERSGIGAAPLTPVEVLTPANRAADTVARLAAVDGVRAASAPGGAWRAGDQAVVEVLTRSDTNSQAGRAAIGALRTAAATLPATTIGGSTAQTIDFIDGVYGSFPLMLALISIVTFVLLARAFRSIVLPAKAIAMNLLSVFATWGVMTLVWQHGVGTELVFGVGPDGAVQSWAPVIVFAFIYGLSMDYEVFILARMREEYDRTGSTDEAVVRGMAGTGRLVTSAALIVFLAFASMATAGDRDLQVLATGLAAGVLIDALIVRSLLVPATVSWLGRWNWWMPERGRRLLRLPAITPAAES</sequence>
<comment type="subcellular location">
    <subcellularLocation>
        <location evidence="1">Cell membrane</location>
        <topology evidence="1">Multi-pass membrane protein</topology>
    </subcellularLocation>
</comment>
<accession>A0ABT4RUD7</accession>
<name>A0ABT4RUD7_9ACTN</name>
<feature type="transmembrane region" description="Helical" evidence="6">
    <location>
        <begin position="383"/>
        <end position="410"/>
    </location>
</feature>
<dbReference type="RefSeq" id="WP_202958405.1">
    <property type="nucleotide sequence ID" value="NZ_JAPCID010000067.1"/>
</dbReference>
<dbReference type="PANTHER" id="PTHR33406">
    <property type="entry name" value="MEMBRANE PROTEIN MJ1562-RELATED"/>
    <property type="match status" value="1"/>
</dbReference>
<evidence type="ECO:0000256" key="5">
    <source>
        <dbReference type="ARBA" id="ARBA00023136"/>
    </source>
</evidence>
<dbReference type="Proteomes" id="UP001147700">
    <property type="component" value="Unassembled WGS sequence"/>
</dbReference>
<evidence type="ECO:0000256" key="6">
    <source>
        <dbReference type="SAM" id="Phobius"/>
    </source>
</evidence>
<feature type="transmembrane region" description="Helical" evidence="6">
    <location>
        <begin position="531"/>
        <end position="551"/>
    </location>
</feature>
<organism evidence="8 9">
    <name type="scientific">Solirubrobacter deserti</name>
    <dbReference type="NCBI Taxonomy" id="2282478"/>
    <lineage>
        <taxon>Bacteria</taxon>
        <taxon>Bacillati</taxon>
        <taxon>Actinomycetota</taxon>
        <taxon>Thermoleophilia</taxon>
        <taxon>Solirubrobacterales</taxon>
        <taxon>Solirubrobacteraceae</taxon>
        <taxon>Solirubrobacter</taxon>
    </lineage>
</organism>
<dbReference type="SUPFAM" id="SSF82866">
    <property type="entry name" value="Multidrug efflux transporter AcrB transmembrane domain"/>
    <property type="match status" value="2"/>
</dbReference>
<feature type="transmembrane region" description="Helical" evidence="6">
    <location>
        <begin position="563"/>
        <end position="582"/>
    </location>
</feature>
<keyword evidence="3 6" id="KW-0812">Transmembrane</keyword>
<feature type="transmembrane region" description="Helical" evidence="6">
    <location>
        <begin position="232"/>
        <end position="252"/>
    </location>
</feature>
<dbReference type="Pfam" id="PF03176">
    <property type="entry name" value="MMPL"/>
    <property type="match status" value="2"/>
</dbReference>
<dbReference type="PROSITE" id="PS50156">
    <property type="entry name" value="SSD"/>
    <property type="match status" value="1"/>
</dbReference>
<gene>
    <name evidence="8" type="ORF">OJ962_30515</name>
</gene>
<dbReference type="Gene3D" id="1.20.1640.10">
    <property type="entry name" value="Multidrug efflux transporter AcrB transmembrane domain"/>
    <property type="match status" value="2"/>
</dbReference>
<evidence type="ECO:0000313" key="9">
    <source>
        <dbReference type="Proteomes" id="UP001147700"/>
    </source>
</evidence>
<evidence type="ECO:0000256" key="3">
    <source>
        <dbReference type="ARBA" id="ARBA00022692"/>
    </source>
</evidence>
<dbReference type="InterPro" id="IPR000731">
    <property type="entry name" value="SSD"/>
</dbReference>
<keyword evidence="9" id="KW-1185">Reference proteome</keyword>
<feature type="domain" description="SSD" evidence="7">
    <location>
        <begin position="212"/>
        <end position="357"/>
    </location>
</feature>
<evidence type="ECO:0000256" key="4">
    <source>
        <dbReference type="ARBA" id="ARBA00022989"/>
    </source>
</evidence>
<dbReference type="InterPro" id="IPR050545">
    <property type="entry name" value="Mycobact_MmpL"/>
</dbReference>
<dbReference type="InterPro" id="IPR004869">
    <property type="entry name" value="MMPL_dom"/>
</dbReference>
<keyword evidence="5 6" id="KW-0472">Membrane</keyword>
<feature type="transmembrane region" description="Helical" evidence="6">
    <location>
        <begin position="209"/>
        <end position="227"/>
    </location>
</feature>
<dbReference type="EMBL" id="JAPCID010000067">
    <property type="protein sequence ID" value="MDA0141865.1"/>
    <property type="molecule type" value="Genomic_DNA"/>
</dbReference>
<feature type="transmembrane region" description="Helical" evidence="6">
    <location>
        <begin position="337"/>
        <end position="362"/>
    </location>
</feature>
<evidence type="ECO:0000259" key="7">
    <source>
        <dbReference type="PROSITE" id="PS50156"/>
    </source>
</evidence>
<evidence type="ECO:0000256" key="1">
    <source>
        <dbReference type="ARBA" id="ARBA00004651"/>
    </source>
</evidence>
<feature type="transmembrane region" description="Helical" evidence="6">
    <location>
        <begin position="602"/>
        <end position="625"/>
    </location>
</feature>
<feature type="transmembrane region" description="Helical" evidence="6">
    <location>
        <begin position="258"/>
        <end position="282"/>
    </location>
</feature>
<feature type="transmembrane region" description="Helical" evidence="6">
    <location>
        <begin position="681"/>
        <end position="704"/>
    </location>
</feature>
<feature type="transmembrane region" description="Helical" evidence="6">
    <location>
        <begin position="651"/>
        <end position="669"/>
    </location>
</feature>
<reference evidence="8" key="1">
    <citation type="submission" date="2022-10" db="EMBL/GenBank/DDBJ databases">
        <title>The WGS of Solirubrobacter sp. CPCC 204708.</title>
        <authorList>
            <person name="Jiang Z."/>
        </authorList>
    </citation>
    <scope>NUCLEOTIDE SEQUENCE</scope>
    <source>
        <strain evidence="8">CPCC 204708</strain>
    </source>
</reference>
<evidence type="ECO:0000256" key="2">
    <source>
        <dbReference type="ARBA" id="ARBA00022475"/>
    </source>
</evidence>
<keyword evidence="4 6" id="KW-1133">Transmembrane helix</keyword>
<protein>
    <submittedName>
        <fullName evidence="8">MMPL family transporter</fullName>
    </submittedName>
</protein>
<feature type="transmembrane region" description="Helical" evidence="6">
    <location>
        <begin position="303"/>
        <end position="325"/>
    </location>
</feature>
<dbReference type="PANTHER" id="PTHR33406:SF13">
    <property type="entry name" value="MEMBRANE PROTEIN YDFJ"/>
    <property type="match status" value="1"/>
</dbReference>
<proteinExistence type="predicted"/>